<feature type="transmembrane region" description="Helical" evidence="6">
    <location>
        <begin position="15"/>
        <end position="36"/>
    </location>
</feature>
<dbReference type="InterPro" id="IPR040177">
    <property type="entry name" value="SLC30A9"/>
</dbReference>
<dbReference type="Pfam" id="PF16916">
    <property type="entry name" value="ZT_dimer"/>
    <property type="match status" value="1"/>
</dbReference>
<dbReference type="InterPro" id="IPR002524">
    <property type="entry name" value="Cation_efflux"/>
</dbReference>
<reference evidence="9 11" key="1">
    <citation type="journal article" date="2015" name="Int. J. Syst. Evol. Microbiol.">
        <title>Exiguobacterium enclense sp. nov., isolated from sediment.</title>
        <authorList>
            <person name="Dastager S.G."/>
            <person name="Mawlankar R."/>
            <person name="Sonalkar V.V."/>
            <person name="Thorat M.N."/>
            <person name="Mual P."/>
            <person name="Verma A."/>
            <person name="Krishnamurthi S."/>
            <person name="Tang S.K."/>
            <person name="Li W.J."/>
        </authorList>
    </citation>
    <scope>NUCLEOTIDE SEQUENCE [LARGE SCALE GENOMIC DNA]</scope>
    <source>
        <strain evidence="9 11">NIO-1109</strain>
    </source>
</reference>
<comment type="subcellular location">
    <subcellularLocation>
        <location evidence="1">Membrane</location>
        <topology evidence="1">Multi-pass membrane protein</topology>
    </subcellularLocation>
</comment>
<dbReference type="Gene3D" id="3.30.70.1350">
    <property type="entry name" value="Cation efflux protein, cytoplasmic domain"/>
    <property type="match status" value="1"/>
</dbReference>
<dbReference type="RefSeq" id="WP_058265460.1">
    <property type="nucleotide sequence ID" value="NZ_FMYN01000003.1"/>
</dbReference>
<dbReference type="GO" id="GO:0006829">
    <property type="term" value="P:zinc ion transport"/>
    <property type="evidence" value="ECO:0007669"/>
    <property type="project" value="InterPro"/>
</dbReference>
<accession>A0A0V8GER4</accession>
<keyword evidence="2" id="KW-0813">Transport</keyword>
<dbReference type="Proteomes" id="UP000053797">
    <property type="component" value="Unassembled WGS sequence"/>
</dbReference>
<dbReference type="SUPFAM" id="SSF161111">
    <property type="entry name" value="Cation efflux protein transmembrane domain-like"/>
    <property type="match status" value="1"/>
</dbReference>
<keyword evidence="4 6" id="KW-1133">Transmembrane helix</keyword>
<name>A0A0V8GER4_9BACL</name>
<dbReference type="SUPFAM" id="SSF160240">
    <property type="entry name" value="Cation efflux protein cytoplasmic domain-like"/>
    <property type="match status" value="1"/>
</dbReference>
<dbReference type="EMBL" id="JBAWKY010000003">
    <property type="protein sequence ID" value="MEI4463189.1"/>
    <property type="molecule type" value="Genomic_DNA"/>
</dbReference>
<feature type="transmembrane region" description="Helical" evidence="6">
    <location>
        <begin position="117"/>
        <end position="137"/>
    </location>
</feature>
<evidence type="ECO:0000256" key="5">
    <source>
        <dbReference type="ARBA" id="ARBA00023136"/>
    </source>
</evidence>
<evidence type="ECO:0000313" key="11">
    <source>
        <dbReference type="Proteomes" id="UP000053797"/>
    </source>
</evidence>
<keyword evidence="3 6" id="KW-0812">Transmembrane</keyword>
<dbReference type="NCBIfam" id="TIGR01297">
    <property type="entry name" value="CDF"/>
    <property type="match status" value="1"/>
</dbReference>
<evidence type="ECO:0000313" key="9">
    <source>
        <dbReference type="EMBL" id="KSU48725.1"/>
    </source>
</evidence>
<evidence type="ECO:0000256" key="1">
    <source>
        <dbReference type="ARBA" id="ARBA00004141"/>
    </source>
</evidence>
<evidence type="ECO:0000256" key="2">
    <source>
        <dbReference type="ARBA" id="ARBA00022448"/>
    </source>
</evidence>
<dbReference type="PANTHER" id="PTHR13414:SF9">
    <property type="entry name" value="PROTON-COUPLED ZINC ANTIPORTER SLC30A9, MITOCHONDRIAL"/>
    <property type="match status" value="1"/>
</dbReference>
<evidence type="ECO:0000259" key="8">
    <source>
        <dbReference type="Pfam" id="PF16916"/>
    </source>
</evidence>
<organism evidence="9 11">
    <name type="scientific">Exiguobacterium indicum</name>
    <dbReference type="NCBI Taxonomy" id="296995"/>
    <lineage>
        <taxon>Bacteria</taxon>
        <taxon>Bacillati</taxon>
        <taxon>Bacillota</taxon>
        <taxon>Bacilli</taxon>
        <taxon>Bacillales</taxon>
        <taxon>Bacillales Family XII. Incertae Sedis</taxon>
        <taxon>Exiguobacterium</taxon>
    </lineage>
</organism>
<dbReference type="Gene3D" id="1.20.1510.10">
    <property type="entry name" value="Cation efflux protein transmembrane domain"/>
    <property type="match status" value="1"/>
</dbReference>
<dbReference type="AlphaFoldDB" id="A0A0V8GER4"/>
<feature type="transmembrane region" description="Helical" evidence="6">
    <location>
        <begin position="205"/>
        <end position="224"/>
    </location>
</feature>
<sequence>MATFFSLIRRGNKSALAAAVVNTIIAIIKFVAYILTGNVAMFAEMMHTIGDAANQFFVYIGSALSKKAPTKRFPNGFGRLVNLVLLAAIIVVALLAYETIREGILHITHGPGEETTGLWIILTALGIGVVLEIGVFYKAMIEIAHETGLKSRGLTLVGQSFTHLGQAKPATRLVFMEDLVATLGGIIAIIAVLISHYTSFYQAEGIASILIGLMMFYVVYNVFIQNAAGALGEIDEVLTAKIGEILLRDEAVRDIEKLEVIKEGDHFHVETEIEVDPNLTIAQADDIKDRLELQIRILKGVTDVTISFDEDDKVQQYQSPSPPVE</sequence>
<comment type="caution">
    <text evidence="9">The sequence shown here is derived from an EMBL/GenBank/DDBJ whole genome shotgun (WGS) entry which is preliminary data.</text>
</comment>
<dbReference type="GO" id="GO:0008324">
    <property type="term" value="F:monoatomic cation transmembrane transporter activity"/>
    <property type="evidence" value="ECO:0007669"/>
    <property type="project" value="InterPro"/>
</dbReference>
<reference evidence="10 12" key="2">
    <citation type="submission" date="2023-12" db="EMBL/GenBank/DDBJ databases">
        <authorList>
            <person name="Easwaran N."/>
            <person name="Lazarus H.P.S."/>
        </authorList>
    </citation>
    <scope>NUCLEOTIDE SEQUENCE [LARGE SCALE GENOMIC DNA]</scope>
    <source>
        <strain evidence="10 12">VIT-2023</strain>
    </source>
</reference>
<evidence type="ECO:0000256" key="3">
    <source>
        <dbReference type="ARBA" id="ARBA00022692"/>
    </source>
</evidence>
<feature type="transmembrane region" description="Helical" evidence="6">
    <location>
        <begin position="179"/>
        <end position="199"/>
    </location>
</feature>
<evidence type="ECO:0000256" key="6">
    <source>
        <dbReference type="SAM" id="Phobius"/>
    </source>
</evidence>
<dbReference type="OrthoDB" id="9806522at2"/>
<evidence type="ECO:0000313" key="10">
    <source>
        <dbReference type="EMBL" id="MEI4463189.1"/>
    </source>
</evidence>
<keyword evidence="5 6" id="KW-0472">Membrane</keyword>
<feature type="transmembrane region" description="Helical" evidence="6">
    <location>
        <begin position="76"/>
        <end position="97"/>
    </location>
</feature>
<feature type="domain" description="Cation efflux protein transmembrane" evidence="7">
    <location>
        <begin position="16"/>
        <end position="226"/>
    </location>
</feature>
<dbReference type="InterPro" id="IPR058533">
    <property type="entry name" value="Cation_efflux_TM"/>
</dbReference>
<dbReference type="InterPro" id="IPR027469">
    <property type="entry name" value="Cation_efflux_TMD_sf"/>
</dbReference>
<protein>
    <submittedName>
        <fullName evidence="9">Cation diffusion facilitator family transporter</fullName>
    </submittedName>
</protein>
<evidence type="ECO:0000313" key="12">
    <source>
        <dbReference type="Proteomes" id="UP001387110"/>
    </source>
</evidence>
<dbReference type="PANTHER" id="PTHR13414">
    <property type="entry name" value="HUEL-CATION TRANSPORTER"/>
    <property type="match status" value="1"/>
</dbReference>
<dbReference type="GO" id="GO:0016020">
    <property type="term" value="C:membrane"/>
    <property type="evidence" value="ECO:0007669"/>
    <property type="project" value="UniProtKB-SubCell"/>
</dbReference>
<evidence type="ECO:0000259" key="7">
    <source>
        <dbReference type="Pfam" id="PF01545"/>
    </source>
</evidence>
<proteinExistence type="predicted"/>
<dbReference type="Proteomes" id="UP001387110">
    <property type="component" value="Unassembled WGS sequence"/>
</dbReference>
<keyword evidence="12" id="KW-1185">Reference proteome</keyword>
<dbReference type="InterPro" id="IPR027470">
    <property type="entry name" value="Cation_efflux_CTD"/>
</dbReference>
<evidence type="ECO:0000256" key="4">
    <source>
        <dbReference type="ARBA" id="ARBA00022989"/>
    </source>
</evidence>
<dbReference type="InterPro" id="IPR036837">
    <property type="entry name" value="Cation_efflux_CTD_sf"/>
</dbReference>
<dbReference type="EMBL" id="LNQL01000003">
    <property type="protein sequence ID" value="KSU48725.1"/>
    <property type="molecule type" value="Genomic_DNA"/>
</dbReference>
<feature type="domain" description="Cation efflux protein cytoplasmic" evidence="8">
    <location>
        <begin position="235"/>
        <end position="308"/>
    </location>
</feature>
<dbReference type="Pfam" id="PF01545">
    <property type="entry name" value="Cation_efflux"/>
    <property type="match status" value="1"/>
</dbReference>
<gene>
    <name evidence="9" type="ORF">AS033_10365</name>
    <name evidence="10" type="ORF">SZL87_12175</name>
</gene>